<keyword evidence="3 4" id="KW-0238">DNA-binding</keyword>
<dbReference type="InterPro" id="IPR002942">
    <property type="entry name" value="S4_RNA-bd"/>
</dbReference>
<feature type="region of interest" description="Disordered" evidence="5">
    <location>
        <begin position="105"/>
        <end position="137"/>
    </location>
</feature>
<dbReference type="CDD" id="cd00165">
    <property type="entry name" value="S4"/>
    <property type="match status" value="1"/>
</dbReference>
<evidence type="ECO:0000256" key="1">
    <source>
        <dbReference type="ARBA" id="ARBA00008396"/>
    </source>
</evidence>
<evidence type="ECO:0000256" key="3">
    <source>
        <dbReference type="ARBA" id="ARBA00023125"/>
    </source>
</evidence>
<dbReference type="Gene3D" id="3.10.290.10">
    <property type="entry name" value="RNA-binding S4 domain"/>
    <property type="match status" value="1"/>
</dbReference>
<feature type="compositionally biased region" description="Basic residues" evidence="5">
    <location>
        <begin position="118"/>
        <end position="127"/>
    </location>
</feature>
<dbReference type="RefSeq" id="WP_093033995.1">
    <property type="nucleotide sequence ID" value="NZ_FNNZ01000014.1"/>
</dbReference>
<dbReference type="SUPFAM" id="SSF55174">
    <property type="entry name" value="Alpha-L RNA-binding motif"/>
    <property type="match status" value="1"/>
</dbReference>
<dbReference type="AlphaFoldDB" id="A0A1H2YYN1"/>
<dbReference type="Proteomes" id="UP000198816">
    <property type="component" value="Unassembled WGS sequence"/>
</dbReference>
<name>A0A1H2YYN1_THIRO</name>
<protein>
    <recommendedName>
        <fullName evidence="4">Heat shock protein 15</fullName>
    </recommendedName>
</protein>
<dbReference type="GO" id="GO:0003677">
    <property type="term" value="F:DNA binding"/>
    <property type="evidence" value="ECO:0007669"/>
    <property type="project" value="UniProtKB-KW"/>
</dbReference>
<organism evidence="7 8">
    <name type="scientific">Thiocapsa roseopersicina</name>
    <dbReference type="NCBI Taxonomy" id="1058"/>
    <lineage>
        <taxon>Bacteria</taxon>
        <taxon>Pseudomonadati</taxon>
        <taxon>Pseudomonadota</taxon>
        <taxon>Gammaproteobacteria</taxon>
        <taxon>Chromatiales</taxon>
        <taxon>Chromatiaceae</taxon>
        <taxon>Thiocapsa</taxon>
    </lineage>
</organism>
<dbReference type="EMBL" id="FNNZ01000014">
    <property type="protein sequence ID" value="SDX10165.1"/>
    <property type="molecule type" value="Genomic_DNA"/>
</dbReference>
<dbReference type="GO" id="GO:0003727">
    <property type="term" value="F:single-stranded RNA binding"/>
    <property type="evidence" value="ECO:0007669"/>
    <property type="project" value="InterPro"/>
</dbReference>
<evidence type="ECO:0000259" key="6">
    <source>
        <dbReference type="SMART" id="SM00363"/>
    </source>
</evidence>
<evidence type="ECO:0000313" key="7">
    <source>
        <dbReference type="EMBL" id="SDX10165.1"/>
    </source>
</evidence>
<reference evidence="8" key="1">
    <citation type="submission" date="2016-10" db="EMBL/GenBank/DDBJ databases">
        <authorList>
            <person name="Varghese N."/>
            <person name="Submissions S."/>
        </authorList>
    </citation>
    <scope>NUCLEOTIDE SEQUENCE [LARGE SCALE GENOMIC DNA]</scope>
    <source>
        <strain evidence="8">DSM 217</strain>
    </source>
</reference>
<sequence length="137" mass="15317">MSEGSGSPESVRLDKWLWAARFFKTRHLAVEAINGGKIKVNALRAKPARAIAIGNRIEIHKGGLVWDIEVLGLNKQRRSATEAALLYREDEASLLKRQEIVRERRDTGVGAGDTSGRPTKRDRRLIQRFKIPTDSGS</sequence>
<keyword evidence="8" id="KW-1185">Reference proteome</keyword>
<dbReference type="OrthoDB" id="9797176at2"/>
<evidence type="ECO:0000313" key="8">
    <source>
        <dbReference type="Proteomes" id="UP000198816"/>
    </source>
</evidence>
<feature type="domain" description="RNA-binding S4" evidence="6">
    <location>
        <begin position="11"/>
        <end position="77"/>
    </location>
</feature>
<comment type="similarity">
    <text evidence="1 4">Belongs to the HSP15 family.</text>
</comment>
<evidence type="ECO:0000256" key="4">
    <source>
        <dbReference type="PIRNR" id="PIRNR016821"/>
    </source>
</evidence>
<dbReference type="GO" id="GO:0043023">
    <property type="term" value="F:ribosomal large subunit binding"/>
    <property type="evidence" value="ECO:0007669"/>
    <property type="project" value="InterPro"/>
</dbReference>
<gene>
    <name evidence="7" type="ORF">SAMN05421783_11437</name>
</gene>
<dbReference type="Pfam" id="PF01479">
    <property type="entry name" value="S4"/>
    <property type="match status" value="1"/>
</dbReference>
<dbReference type="InterPro" id="IPR025708">
    <property type="entry name" value="HSP15"/>
</dbReference>
<dbReference type="STRING" id="1058.SAMN05421783_11437"/>
<dbReference type="InterPro" id="IPR036986">
    <property type="entry name" value="S4_RNA-bd_sf"/>
</dbReference>
<evidence type="ECO:0000256" key="2">
    <source>
        <dbReference type="ARBA" id="ARBA00022884"/>
    </source>
</evidence>
<keyword evidence="7" id="KW-0346">Stress response</keyword>
<dbReference type="GO" id="GO:0034605">
    <property type="term" value="P:cellular response to heat"/>
    <property type="evidence" value="ECO:0007669"/>
    <property type="project" value="InterPro"/>
</dbReference>
<evidence type="ECO:0000256" key="5">
    <source>
        <dbReference type="SAM" id="MobiDB-lite"/>
    </source>
</evidence>
<proteinExistence type="inferred from homology"/>
<dbReference type="SMART" id="SM00363">
    <property type="entry name" value="S4"/>
    <property type="match status" value="1"/>
</dbReference>
<accession>A0A1H2YYN1</accession>
<dbReference type="PIRSF" id="PIRSF016821">
    <property type="entry name" value="HSP15"/>
    <property type="match status" value="1"/>
</dbReference>
<dbReference type="PROSITE" id="PS50889">
    <property type="entry name" value="S4"/>
    <property type="match status" value="1"/>
</dbReference>
<keyword evidence="2 4" id="KW-0694">RNA-binding</keyword>